<keyword evidence="1" id="KW-0732">Signal</keyword>
<dbReference type="RefSeq" id="WP_146325761.1">
    <property type="nucleotide sequence ID" value="NZ_BAABLR010000048.1"/>
</dbReference>
<reference evidence="2 3" key="1">
    <citation type="submission" date="2019-08" db="EMBL/GenBank/DDBJ databases">
        <authorList>
            <person name="Lei W."/>
        </authorList>
    </citation>
    <scope>NUCLEOTIDE SEQUENCE [LARGE SCALE GENOMIC DNA]</scope>
    <source>
        <strain evidence="2 3">CCUG 58627</strain>
    </source>
</reference>
<evidence type="ECO:0000313" key="3">
    <source>
        <dbReference type="Proteomes" id="UP000320791"/>
    </source>
</evidence>
<sequence>MRPTLVIAASIVFIGACSAPLQASPASTSTAAASPVTVDFHGNEFLTRFGHSCTIKDSHIECREGKHQVKLTPNGVKHEERQQPADEKPQPAILPVGARIERGPAQCTVTEKALECSIRAKGKRHFFRGDGERMETASGELYTTNTRMEPHGGVLTEFAGMRGHKFAMRDPDGGQLACFIPSNQRITEDPTFIICGAKTKDALSGQFRIGTELSDLGTARPQVPFADNPKPGPITVARDDVQCAGETAALICRTPLGEFQITTRQAGFDNIHPLTEMSEQS</sequence>
<keyword evidence="3" id="KW-1185">Reference proteome</keyword>
<dbReference type="Proteomes" id="UP000320791">
    <property type="component" value="Unassembled WGS sequence"/>
</dbReference>
<dbReference type="OrthoDB" id="134475at2"/>
<dbReference type="EMBL" id="VOHM01000052">
    <property type="protein sequence ID" value="TWT16940.1"/>
    <property type="molecule type" value="Genomic_DNA"/>
</dbReference>
<evidence type="ECO:0000256" key="1">
    <source>
        <dbReference type="SAM" id="SignalP"/>
    </source>
</evidence>
<comment type="caution">
    <text evidence="2">The sequence shown here is derived from an EMBL/GenBank/DDBJ whole genome shotgun (WGS) entry which is preliminary data.</text>
</comment>
<accession>A0A5C5TUS1</accession>
<protein>
    <submittedName>
        <fullName evidence="2">Uncharacterized protein</fullName>
    </submittedName>
</protein>
<dbReference type="AlphaFoldDB" id="A0A5C5TUS1"/>
<name>A0A5C5TUS1_9CORY</name>
<organism evidence="2 3">
    <name type="scientific">Corynebacterium canis</name>
    <dbReference type="NCBI Taxonomy" id="679663"/>
    <lineage>
        <taxon>Bacteria</taxon>
        <taxon>Bacillati</taxon>
        <taxon>Actinomycetota</taxon>
        <taxon>Actinomycetes</taxon>
        <taxon>Mycobacteriales</taxon>
        <taxon>Corynebacteriaceae</taxon>
        <taxon>Corynebacterium</taxon>
    </lineage>
</organism>
<feature type="signal peptide" evidence="1">
    <location>
        <begin position="1"/>
        <end position="23"/>
    </location>
</feature>
<feature type="chain" id="PRO_5038931211" evidence="1">
    <location>
        <begin position="24"/>
        <end position="281"/>
    </location>
</feature>
<proteinExistence type="predicted"/>
<dbReference type="PROSITE" id="PS51257">
    <property type="entry name" value="PROKAR_LIPOPROTEIN"/>
    <property type="match status" value="1"/>
</dbReference>
<evidence type="ECO:0000313" key="2">
    <source>
        <dbReference type="EMBL" id="TWT16940.1"/>
    </source>
</evidence>
<gene>
    <name evidence="2" type="ORF">FRX94_12970</name>
</gene>